<dbReference type="OrthoDB" id="8127484at2"/>
<reference evidence="1" key="1">
    <citation type="submission" date="2019-04" db="EMBL/GenBank/DDBJ databases">
        <title>Whole genome sequencing of cave bacteria.</title>
        <authorList>
            <person name="Gan H.M."/>
            <person name="Barton H."/>
            <person name="Savka M.A."/>
        </authorList>
    </citation>
    <scope>NUCLEOTIDE SEQUENCE [LARGE SCALE GENOMIC DNA]</scope>
    <source>
        <strain evidence="1">LC387</strain>
    </source>
</reference>
<dbReference type="RefSeq" id="WP_046828906.1">
    <property type="nucleotide sequence ID" value="NZ_LBIA02000001.1"/>
</dbReference>
<dbReference type="Proteomes" id="UP000034832">
    <property type="component" value="Unassembled WGS sequence"/>
</dbReference>
<sequence length="64" mass="7100">MSDTYIIEVSSEAAGIVVREKSGFRFFAAVHKYNPLDGRVFKNAREAERAATRFLAGRLDPVPA</sequence>
<gene>
    <name evidence="1" type="ORF">YH63_002845</name>
</gene>
<organism evidence="1 2">
    <name type="scientific">Afipia massiliensis</name>
    <dbReference type="NCBI Taxonomy" id="211460"/>
    <lineage>
        <taxon>Bacteria</taxon>
        <taxon>Pseudomonadati</taxon>
        <taxon>Pseudomonadota</taxon>
        <taxon>Alphaproteobacteria</taxon>
        <taxon>Hyphomicrobiales</taxon>
        <taxon>Nitrobacteraceae</taxon>
        <taxon>Afipia</taxon>
    </lineage>
</organism>
<protein>
    <submittedName>
        <fullName evidence="1">Uncharacterized protein</fullName>
    </submittedName>
</protein>
<name>A0A4U6BJR2_9BRAD</name>
<comment type="caution">
    <text evidence="1">The sequence shown here is derived from an EMBL/GenBank/DDBJ whole genome shotgun (WGS) entry which is preliminary data.</text>
</comment>
<dbReference type="EMBL" id="LBIA02000001">
    <property type="protein sequence ID" value="TKT70436.1"/>
    <property type="molecule type" value="Genomic_DNA"/>
</dbReference>
<accession>A0A4U6BJR2</accession>
<evidence type="ECO:0000313" key="1">
    <source>
        <dbReference type="EMBL" id="TKT70436.1"/>
    </source>
</evidence>
<dbReference type="AlphaFoldDB" id="A0A4U6BJR2"/>
<evidence type="ECO:0000313" key="2">
    <source>
        <dbReference type="Proteomes" id="UP000034832"/>
    </source>
</evidence>
<proteinExistence type="predicted"/>
<keyword evidence="2" id="KW-1185">Reference proteome</keyword>